<dbReference type="Proteomes" id="UP001314263">
    <property type="component" value="Unassembled WGS sequence"/>
</dbReference>
<evidence type="ECO:0000313" key="2">
    <source>
        <dbReference type="EMBL" id="CAK0782934.1"/>
    </source>
</evidence>
<feature type="domain" description="NAD-dependent epimerase/dehydratase" evidence="1">
    <location>
        <begin position="20"/>
        <end position="149"/>
    </location>
</feature>
<evidence type="ECO:0000259" key="1">
    <source>
        <dbReference type="Pfam" id="PF01370"/>
    </source>
</evidence>
<dbReference type="PANTHER" id="PTHR32487:SF0">
    <property type="entry name" value="3-OXO-DELTA(4,5)-STEROID 5-BETA-REDUCTASE"/>
    <property type="match status" value="1"/>
</dbReference>
<keyword evidence="3" id="KW-1185">Reference proteome</keyword>
<dbReference type="Pfam" id="PF01370">
    <property type="entry name" value="Epimerase"/>
    <property type="match status" value="1"/>
</dbReference>
<name>A0AAV1I770_9CHLO</name>
<dbReference type="InterPro" id="IPR001509">
    <property type="entry name" value="Epimerase_deHydtase"/>
</dbReference>
<dbReference type="Gene3D" id="3.40.50.720">
    <property type="entry name" value="NAD(P)-binding Rossmann-like Domain"/>
    <property type="match status" value="1"/>
</dbReference>
<evidence type="ECO:0000313" key="3">
    <source>
        <dbReference type="Proteomes" id="UP001314263"/>
    </source>
</evidence>
<dbReference type="EMBL" id="CAUYUE010000007">
    <property type="protein sequence ID" value="CAK0782934.1"/>
    <property type="molecule type" value="Genomic_DNA"/>
</dbReference>
<dbReference type="SUPFAM" id="SSF51735">
    <property type="entry name" value="NAD(P)-binding Rossmann-fold domains"/>
    <property type="match status" value="1"/>
</dbReference>
<sequence length="175" mass="19466">MDAIKRALKDMSMGSDKKVALVTGASALQGTALIKKLVALDDWDHIYAIARRDIPIHSKKITRIHLDLDNKQEIQHKLSSANAKSVTNVFHLAFGGDTSNLDMSTAVWMQNVVEALEAAGAPLKHVYFTQGTKYYGVHLGEPDIAATPFKDEPLMIHRHFPPNFYYQQASLPPRT</sequence>
<organism evidence="2 3">
    <name type="scientific">Coccomyxa viridis</name>
    <dbReference type="NCBI Taxonomy" id="1274662"/>
    <lineage>
        <taxon>Eukaryota</taxon>
        <taxon>Viridiplantae</taxon>
        <taxon>Chlorophyta</taxon>
        <taxon>core chlorophytes</taxon>
        <taxon>Trebouxiophyceae</taxon>
        <taxon>Trebouxiophyceae incertae sedis</taxon>
        <taxon>Coccomyxaceae</taxon>
        <taxon>Coccomyxa</taxon>
    </lineage>
</organism>
<dbReference type="InterPro" id="IPR036291">
    <property type="entry name" value="NAD(P)-bd_dom_sf"/>
</dbReference>
<accession>A0AAV1I770</accession>
<gene>
    <name evidence="2" type="ORF">CVIRNUC_006129</name>
</gene>
<proteinExistence type="predicted"/>
<protein>
    <recommendedName>
        <fullName evidence="1">NAD-dependent epimerase/dehydratase domain-containing protein</fullName>
    </recommendedName>
</protein>
<dbReference type="PANTHER" id="PTHR32487">
    <property type="entry name" value="3-OXO-DELTA(4,5)-STEROID 5-BETA-REDUCTASE"/>
    <property type="match status" value="1"/>
</dbReference>
<dbReference type="AlphaFoldDB" id="A0AAV1I770"/>
<comment type="caution">
    <text evidence="2">The sequence shown here is derived from an EMBL/GenBank/DDBJ whole genome shotgun (WGS) entry which is preliminary data.</text>
</comment>
<reference evidence="2 3" key="1">
    <citation type="submission" date="2023-10" db="EMBL/GenBank/DDBJ databases">
        <authorList>
            <person name="Maclean D."/>
            <person name="Macfadyen A."/>
        </authorList>
    </citation>
    <scope>NUCLEOTIDE SEQUENCE [LARGE SCALE GENOMIC DNA]</scope>
</reference>